<keyword evidence="7" id="KW-1185">Reference proteome</keyword>
<evidence type="ECO:0000256" key="1">
    <source>
        <dbReference type="ARBA" id="ARBA00005820"/>
    </source>
</evidence>
<sequence>MTIELRVLSTVSCRGEEVTAPGLRGLLALLAGEVRAGCGRGRLVDGLWPEGRPERPEKALQVLVSRARAKFGAELIASTPTGYRLGLGEERVDASAVLLHAAACAEKARAGDHAGALAEAEAGLELWDGDSAPAEPEGTDPVSALRAERARTHRVLRRARALALARTGRHAAAVEALAEEAAGQPRDEEVLLELLRCEARTAGAAAALGRYDRYRRGLRDALGADPGPELRALQQELLQGAAAPVRRGVPHEPNPLVGREADLAAVAELLGTARVVSVVGPGGLGKTRVAAAVARGAAQRVVHLVPLAGVAADQDVAGAVAAALGAGDRAGIAGALAAGPVLLVLDNCEQVVRGVADLVHTLVAARPDLRVLTTSRTPLGISAESVYLLPELDGESAVELFTQRARAARPDVELPAGPVAELCARLDGLPLALELAAARVRVLAVPEIADRLADRFALLRGGPRDAPQRHRTLQAVVDWSWNLLDPPGRAALRALSVFPGGFTARAAGRLLDDPDVLTVLEDLVDQSLLRLADTPSGGRFRMLETVREFGAAERTKAAEDEAVTARFLLWAREFGIDHHDGPFGPAAVPEWRLVRAEQDNLVRALRLALAAGDGPAVAAIAAVLAGLWTTEGNYVRLLALAEDTGGPVSRLRPGPELLEPVRTLAALSTVNTLLAAGGGLGTGTGALRLLAALRRLPPAAPDTPVRAIATVMAAVPEVLGPNGGADGDPDGGLLAALCAAPEPLLAGVAEAVAGYRWEAVQEMERATASARRTLAAFETLPVPWLRVLALARLGELHLQGERGAEALPLLGAAMAELDRLGDWNDMLGLRWGMVIGSLQAGDPDGAEHWLELAVRHQPAEAAELPAPELGVRAELALARGEVDAGLALWRRSAELLARAAEPPAEPSWALEPMAACVAAHARYGESERVAALAASLPERLVELLGRPAALVEGPLAGALLLALGLVALDRGGREGDPERTRTGVRLVVLAERFRCLRTFQPTMGSAAARADAERADLAEYRRAVAAYGSAGSAPADRSALAAEARRLVGG</sequence>
<dbReference type="Pfam" id="PF03704">
    <property type="entry name" value="BTAD"/>
    <property type="match status" value="1"/>
</dbReference>
<evidence type="ECO:0000256" key="2">
    <source>
        <dbReference type="ARBA" id="ARBA00023012"/>
    </source>
</evidence>
<evidence type="ECO:0000259" key="4">
    <source>
        <dbReference type="SMART" id="SM00862"/>
    </source>
</evidence>
<dbReference type="PANTHER" id="PTHR47691:SF3">
    <property type="entry name" value="HTH-TYPE TRANSCRIPTIONAL REGULATOR RV0890C-RELATED"/>
    <property type="match status" value="1"/>
</dbReference>
<evidence type="ECO:0000256" key="3">
    <source>
        <dbReference type="ARBA" id="ARBA00023125"/>
    </source>
</evidence>
<dbReference type="SUPFAM" id="SSF52540">
    <property type="entry name" value="P-loop containing nucleoside triphosphate hydrolases"/>
    <property type="match status" value="1"/>
</dbReference>
<dbReference type="AlphaFoldDB" id="A0A372ZNL3"/>
<dbReference type="Gene3D" id="1.10.10.10">
    <property type="entry name" value="Winged helix-like DNA-binding domain superfamily/Winged helix DNA-binding domain"/>
    <property type="match status" value="1"/>
</dbReference>
<evidence type="ECO:0000313" key="7">
    <source>
        <dbReference type="Proteomes" id="UP000263377"/>
    </source>
</evidence>
<accession>A0A372ZNL3</accession>
<dbReference type="GO" id="GO:0003677">
    <property type="term" value="F:DNA binding"/>
    <property type="evidence" value="ECO:0007669"/>
    <property type="project" value="UniProtKB-KW"/>
</dbReference>
<dbReference type="GO" id="GO:0006355">
    <property type="term" value="P:regulation of DNA-templated transcription"/>
    <property type="evidence" value="ECO:0007669"/>
    <property type="project" value="InterPro"/>
</dbReference>
<comment type="similarity">
    <text evidence="1">Belongs to the AfsR/DnrI/RedD regulatory family.</text>
</comment>
<dbReference type="PANTHER" id="PTHR47691">
    <property type="entry name" value="REGULATOR-RELATED"/>
    <property type="match status" value="1"/>
</dbReference>
<evidence type="ECO:0000313" key="6">
    <source>
        <dbReference type="EMBL" id="RGD56837.1"/>
    </source>
</evidence>
<keyword evidence="2" id="KW-0902">Two-component regulatory system</keyword>
<keyword evidence="3" id="KW-0238">DNA-binding</keyword>
<organism evidence="6 7">
    <name type="scientific">Kitasatospora xanthocidica</name>
    <dbReference type="NCBI Taxonomy" id="83382"/>
    <lineage>
        <taxon>Bacteria</taxon>
        <taxon>Bacillati</taxon>
        <taxon>Actinomycetota</taxon>
        <taxon>Actinomycetes</taxon>
        <taxon>Kitasatosporales</taxon>
        <taxon>Streptomycetaceae</taxon>
        <taxon>Kitasatospora</taxon>
    </lineage>
</organism>
<dbReference type="SMART" id="SM01043">
    <property type="entry name" value="BTAD"/>
    <property type="match status" value="1"/>
</dbReference>
<dbReference type="RefSeq" id="WP_117485464.1">
    <property type="nucleotide sequence ID" value="NZ_QVIG01000001.1"/>
</dbReference>
<protein>
    <submittedName>
        <fullName evidence="6">AfsR/SARP family transcriptional regulator</fullName>
    </submittedName>
</protein>
<dbReference type="InterPro" id="IPR027417">
    <property type="entry name" value="P-loop_NTPase"/>
</dbReference>
<proteinExistence type="inferred from homology"/>
<evidence type="ECO:0000259" key="5">
    <source>
        <dbReference type="SMART" id="SM01043"/>
    </source>
</evidence>
<dbReference type="EMBL" id="QVIG01000001">
    <property type="protein sequence ID" value="RGD56837.1"/>
    <property type="molecule type" value="Genomic_DNA"/>
</dbReference>
<dbReference type="Proteomes" id="UP000263377">
    <property type="component" value="Unassembled WGS sequence"/>
</dbReference>
<dbReference type="InterPro" id="IPR001867">
    <property type="entry name" value="OmpR/PhoB-type_DNA-bd"/>
</dbReference>
<dbReference type="InterPro" id="IPR005158">
    <property type="entry name" value="BTAD"/>
</dbReference>
<dbReference type="Gene3D" id="3.40.50.300">
    <property type="entry name" value="P-loop containing nucleotide triphosphate hydrolases"/>
    <property type="match status" value="1"/>
</dbReference>
<name>A0A372ZNL3_9ACTN</name>
<dbReference type="PRINTS" id="PR00364">
    <property type="entry name" value="DISEASERSIST"/>
</dbReference>
<dbReference type="Gene3D" id="1.25.40.10">
    <property type="entry name" value="Tetratricopeptide repeat domain"/>
    <property type="match status" value="1"/>
</dbReference>
<reference evidence="6 7" key="1">
    <citation type="submission" date="2018-08" db="EMBL/GenBank/DDBJ databases">
        <title>Diversity &amp; Physiological Properties of Lignin-Decomposing Actinobacteria from Soil.</title>
        <authorList>
            <person name="Roh S.G."/>
            <person name="Kim S.B."/>
        </authorList>
    </citation>
    <scope>NUCLEOTIDE SEQUENCE [LARGE SCALE GENOMIC DNA]</scope>
    <source>
        <strain evidence="6 7">MMS17-GH009</strain>
    </source>
</reference>
<dbReference type="InterPro" id="IPR011990">
    <property type="entry name" value="TPR-like_helical_dom_sf"/>
</dbReference>
<dbReference type="SMART" id="SM00862">
    <property type="entry name" value="Trans_reg_C"/>
    <property type="match status" value="1"/>
</dbReference>
<dbReference type="GO" id="GO:0000160">
    <property type="term" value="P:phosphorelay signal transduction system"/>
    <property type="evidence" value="ECO:0007669"/>
    <property type="project" value="UniProtKB-KW"/>
</dbReference>
<comment type="caution">
    <text evidence="6">The sequence shown here is derived from an EMBL/GenBank/DDBJ whole genome shotgun (WGS) entry which is preliminary data.</text>
</comment>
<dbReference type="InterPro" id="IPR036388">
    <property type="entry name" value="WH-like_DNA-bd_sf"/>
</dbReference>
<gene>
    <name evidence="6" type="ORF">DR950_02675</name>
</gene>
<dbReference type="SUPFAM" id="SSF48452">
    <property type="entry name" value="TPR-like"/>
    <property type="match status" value="1"/>
</dbReference>
<feature type="domain" description="Bacterial transcriptional activator" evidence="5">
    <location>
        <begin position="92"/>
        <end position="238"/>
    </location>
</feature>
<feature type="domain" description="OmpR/PhoB-type" evidence="4">
    <location>
        <begin position="15"/>
        <end position="85"/>
    </location>
</feature>